<dbReference type="SMART" id="SM00513">
    <property type="entry name" value="SAP"/>
    <property type="match status" value="1"/>
</dbReference>
<name>A0A811JRY1_9BILA</name>
<dbReference type="Pfam" id="PF16294">
    <property type="entry name" value="RSB_motif"/>
    <property type="match status" value="1"/>
</dbReference>
<feature type="compositionally biased region" description="Acidic residues" evidence="1">
    <location>
        <begin position="132"/>
        <end position="145"/>
    </location>
</feature>
<evidence type="ECO:0000256" key="1">
    <source>
        <dbReference type="SAM" id="MobiDB-lite"/>
    </source>
</evidence>
<feature type="compositionally biased region" description="Basic residues" evidence="1">
    <location>
        <begin position="589"/>
        <end position="603"/>
    </location>
</feature>
<keyword evidence="4" id="KW-1185">Reference proteome</keyword>
<feature type="compositionally biased region" description="Basic and acidic residues" evidence="1">
    <location>
        <begin position="333"/>
        <end position="351"/>
    </location>
</feature>
<feature type="compositionally biased region" description="Basic residues" evidence="1">
    <location>
        <begin position="611"/>
        <end position="620"/>
    </location>
</feature>
<feature type="domain" description="SAP" evidence="2">
    <location>
        <begin position="12"/>
        <end position="46"/>
    </location>
</feature>
<dbReference type="PANTHER" id="PTHR46589:SF1">
    <property type="entry name" value="APOPTOTIC CHROMATIN CONDENSATION INDUCER IN THE NUCLEUS"/>
    <property type="match status" value="1"/>
</dbReference>
<dbReference type="InterPro" id="IPR032552">
    <property type="entry name" value="RSB_motif"/>
</dbReference>
<feature type="compositionally biased region" description="Basic and acidic residues" evidence="1">
    <location>
        <begin position="112"/>
        <end position="131"/>
    </location>
</feature>
<dbReference type="CDD" id="cd12432">
    <property type="entry name" value="RRM_ACINU"/>
    <property type="match status" value="1"/>
</dbReference>
<feature type="compositionally biased region" description="Basic residues" evidence="1">
    <location>
        <begin position="322"/>
        <end position="332"/>
    </location>
</feature>
<accession>A0A811JRY1</accession>
<dbReference type="EMBL" id="CAJFDH010000001">
    <property type="protein sequence ID" value="CAD5205899.1"/>
    <property type="molecule type" value="Genomic_DNA"/>
</dbReference>
<gene>
    <name evidence="3" type="ORF">BOKJ2_LOCUS583</name>
</gene>
<reference evidence="3" key="1">
    <citation type="submission" date="2020-09" db="EMBL/GenBank/DDBJ databases">
        <authorList>
            <person name="Kikuchi T."/>
        </authorList>
    </citation>
    <scope>NUCLEOTIDE SEQUENCE</scope>
    <source>
        <strain evidence="3">SH1</strain>
    </source>
</reference>
<feature type="compositionally biased region" description="Basic and acidic residues" evidence="1">
    <location>
        <begin position="146"/>
        <end position="155"/>
    </location>
</feature>
<dbReference type="EMBL" id="CAJFCW020000001">
    <property type="protein sequence ID" value="CAG9079734.1"/>
    <property type="molecule type" value="Genomic_DNA"/>
</dbReference>
<dbReference type="InterPro" id="IPR003034">
    <property type="entry name" value="SAP_dom"/>
</dbReference>
<protein>
    <recommendedName>
        <fullName evidence="2">SAP domain-containing protein</fullName>
    </recommendedName>
</protein>
<dbReference type="Gene3D" id="1.10.720.30">
    <property type="entry name" value="SAP domain"/>
    <property type="match status" value="1"/>
</dbReference>
<dbReference type="Pfam" id="PF02037">
    <property type="entry name" value="SAP"/>
    <property type="match status" value="1"/>
</dbReference>
<dbReference type="AlphaFoldDB" id="A0A811JRY1"/>
<dbReference type="InterPro" id="IPR012677">
    <property type="entry name" value="Nucleotide-bd_a/b_plait_sf"/>
</dbReference>
<dbReference type="SUPFAM" id="SSF54928">
    <property type="entry name" value="RNA-binding domain, RBD"/>
    <property type="match status" value="1"/>
</dbReference>
<dbReference type="Proteomes" id="UP000614601">
    <property type="component" value="Unassembled WGS sequence"/>
</dbReference>
<feature type="region of interest" description="Disordered" evidence="1">
    <location>
        <begin position="45"/>
        <end position="255"/>
    </location>
</feature>
<organism evidence="3 4">
    <name type="scientific">Bursaphelenchus okinawaensis</name>
    <dbReference type="NCBI Taxonomy" id="465554"/>
    <lineage>
        <taxon>Eukaryota</taxon>
        <taxon>Metazoa</taxon>
        <taxon>Ecdysozoa</taxon>
        <taxon>Nematoda</taxon>
        <taxon>Chromadorea</taxon>
        <taxon>Rhabditida</taxon>
        <taxon>Tylenchina</taxon>
        <taxon>Tylenchomorpha</taxon>
        <taxon>Aphelenchoidea</taxon>
        <taxon>Aphelenchoididae</taxon>
        <taxon>Bursaphelenchus</taxon>
    </lineage>
</organism>
<dbReference type="PANTHER" id="PTHR46589">
    <property type="entry name" value="APOPTOTIC CHROMATIN CONDENSATION INDUCER IN THE NUCLEUS"/>
    <property type="match status" value="1"/>
</dbReference>
<dbReference type="OrthoDB" id="5348404at2759"/>
<dbReference type="GO" id="GO:0061574">
    <property type="term" value="C:ASAP complex"/>
    <property type="evidence" value="ECO:0007669"/>
    <property type="project" value="TreeGrafter"/>
</dbReference>
<dbReference type="GO" id="GO:0003723">
    <property type="term" value="F:RNA binding"/>
    <property type="evidence" value="ECO:0007669"/>
    <property type="project" value="TreeGrafter"/>
</dbReference>
<proteinExistence type="predicted"/>
<dbReference type="InterPro" id="IPR036361">
    <property type="entry name" value="SAP_dom_sf"/>
</dbReference>
<dbReference type="PROSITE" id="PS50800">
    <property type="entry name" value="SAP"/>
    <property type="match status" value="1"/>
</dbReference>
<feature type="region of interest" description="Disordered" evidence="1">
    <location>
        <begin position="571"/>
        <end position="620"/>
    </location>
</feature>
<dbReference type="GO" id="GO:0071011">
    <property type="term" value="C:precatalytic spliceosome"/>
    <property type="evidence" value="ECO:0007669"/>
    <property type="project" value="TreeGrafter"/>
</dbReference>
<evidence type="ECO:0000313" key="4">
    <source>
        <dbReference type="Proteomes" id="UP000614601"/>
    </source>
</evidence>
<dbReference type="GO" id="GO:0008380">
    <property type="term" value="P:RNA splicing"/>
    <property type="evidence" value="ECO:0007669"/>
    <property type="project" value="TreeGrafter"/>
</dbReference>
<feature type="compositionally biased region" description="Basic and acidic residues" evidence="1">
    <location>
        <begin position="571"/>
        <end position="580"/>
    </location>
</feature>
<sequence length="620" mass="71721">MSDDPLVNGVPLSTLKVVDLRKELENRGLSKAGVKKELVERLRKNLEEDETKSEEPPAPSSPTKSPVNSIVAKYREKQQAALESATREAQLIREQSTEMSPSKQGSESPQKSPEKGNLELSADEDHSKAEDIQESIPEDVDDQEKEAESESKVAEEPEERVEDSKAASDVVDEDKSSGEEENLPEPVAKQAKSPVKENEKSSEIVEEDTQEKVEADSVDQEVKASEPAKEEEQTVPEIDLEVEKEDEESAEEPERDYKVNYYFRRSQKFVTTNHQLNRKFESSMMMKIPRMKIKGRDLLLLKHLEKLGMEIIWSLIMRRKQRQKQGKNKKSERRSSVSKKPDAKDEEPKEKKPYVEDRFDFLKKISNADKESKKETTELGLVRVSPVSPAKHEEDVFIHVHRLRRPFTNKGLISLLKKFGEFDENEDFWIDTIKSNCIVKYATVEEARKARDELHSVIWPTGNPDCLLVDFCSEDRFIEKKVGKVKPEKAVEKPRLEMEAAPISPDPPSTSEEAVKNGEEHRERQRTPTRQKSEKGLDELFKKTKAKPFIYYLPLTTEEADRRWAERKALEEKRRNRETPPFRSNPQSHNRRRSPPARRRRSISRSPDRKRDRRSPPRRR</sequence>
<dbReference type="InterPro" id="IPR034257">
    <property type="entry name" value="Acinus_RRM"/>
</dbReference>
<dbReference type="Gene3D" id="3.30.70.330">
    <property type="match status" value="1"/>
</dbReference>
<feature type="region of interest" description="Disordered" evidence="1">
    <location>
        <begin position="493"/>
        <end position="540"/>
    </location>
</feature>
<feature type="compositionally biased region" description="Basic and acidic residues" evidence="1">
    <location>
        <begin position="513"/>
        <end position="540"/>
    </location>
</feature>
<evidence type="ECO:0000313" key="3">
    <source>
        <dbReference type="EMBL" id="CAD5205899.1"/>
    </source>
</evidence>
<feature type="region of interest" description="Disordered" evidence="1">
    <location>
        <begin position="322"/>
        <end position="351"/>
    </location>
</feature>
<feature type="compositionally biased region" description="Basic and acidic residues" evidence="1">
    <location>
        <begin position="210"/>
        <end position="232"/>
    </location>
</feature>
<dbReference type="InterPro" id="IPR035979">
    <property type="entry name" value="RBD_domain_sf"/>
</dbReference>
<comment type="caution">
    <text evidence="3">The sequence shown here is derived from an EMBL/GenBank/DDBJ whole genome shotgun (WGS) entry which is preliminary data.</text>
</comment>
<feature type="compositionally biased region" description="Acidic residues" evidence="1">
    <location>
        <begin position="238"/>
        <end position="254"/>
    </location>
</feature>
<evidence type="ECO:0000259" key="2">
    <source>
        <dbReference type="PROSITE" id="PS50800"/>
    </source>
</evidence>
<dbReference type="SUPFAM" id="SSF68906">
    <property type="entry name" value="SAP domain"/>
    <property type="match status" value="1"/>
</dbReference>
<dbReference type="Proteomes" id="UP000783686">
    <property type="component" value="Unassembled WGS sequence"/>
</dbReference>
<feature type="compositionally biased region" description="Basic and acidic residues" evidence="1">
    <location>
        <begin position="194"/>
        <end position="203"/>
    </location>
</feature>
<dbReference type="InterPro" id="IPR052793">
    <property type="entry name" value="EJC-associated_protein"/>
</dbReference>
<feature type="compositionally biased region" description="Polar residues" evidence="1">
    <location>
        <begin position="93"/>
        <end position="111"/>
    </location>
</feature>